<organism evidence="4 5">
    <name type="scientific">Thielaviopsis punctulata</name>
    <dbReference type="NCBI Taxonomy" id="72032"/>
    <lineage>
        <taxon>Eukaryota</taxon>
        <taxon>Fungi</taxon>
        <taxon>Dikarya</taxon>
        <taxon>Ascomycota</taxon>
        <taxon>Pezizomycotina</taxon>
        <taxon>Sordariomycetes</taxon>
        <taxon>Hypocreomycetidae</taxon>
        <taxon>Microascales</taxon>
        <taxon>Ceratocystidaceae</taxon>
        <taxon>Thielaviopsis</taxon>
    </lineage>
</organism>
<dbReference type="OrthoDB" id="7042322at2759"/>
<evidence type="ECO:0000259" key="3">
    <source>
        <dbReference type="Pfam" id="PF00155"/>
    </source>
</evidence>
<feature type="domain" description="Aminotransferase class I/classII large" evidence="3">
    <location>
        <begin position="59"/>
        <end position="427"/>
    </location>
</feature>
<evidence type="ECO:0000256" key="2">
    <source>
        <dbReference type="ARBA" id="ARBA00022898"/>
    </source>
</evidence>
<dbReference type="GO" id="GO:0008483">
    <property type="term" value="F:transaminase activity"/>
    <property type="evidence" value="ECO:0007669"/>
    <property type="project" value="TreeGrafter"/>
</dbReference>
<dbReference type="PRINTS" id="PR00753">
    <property type="entry name" value="ACCSYNTHASE"/>
</dbReference>
<keyword evidence="5" id="KW-1185">Reference proteome</keyword>
<dbReference type="SUPFAM" id="SSF53383">
    <property type="entry name" value="PLP-dependent transferases"/>
    <property type="match status" value="1"/>
</dbReference>
<dbReference type="InterPro" id="IPR015424">
    <property type="entry name" value="PyrdxlP-dep_Trfase"/>
</dbReference>
<dbReference type="InterPro" id="IPR004839">
    <property type="entry name" value="Aminotransferase_I/II_large"/>
</dbReference>
<comment type="caution">
    <text evidence="4">The sequence shown here is derived from an EMBL/GenBank/DDBJ whole genome shotgun (WGS) entry which is preliminary data.</text>
</comment>
<gene>
    <name evidence="4" type="ORF">TD95_002569</name>
</gene>
<dbReference type="InterPro" id="IPR015422">
    <property type="entry name" value="PyrdxlP-dep_Trfase_small"/>
</dbReference>
<accession>A0A0F4ZLP4</accession>
<dbReference type="Gene3D" id="3.90.1150.10">
    <property type="entry name" value="Aspartate Aminotransferase, domain 1"/>
    <property type="match status" value="1"/>
</dbReference>
<dbReference type="GO" id="GO:0006520">
    <property type="term" value="P:amino acid metabolic process"/>
    <property type="evidence" value="ECO:0007669"/>
    <property type="project" value="TreeGrafter"/>
</dbReference>
<evidence type="ECO:0000313" key="4">
    <source>
        <dbReference type="EMBL" id="KKA31061.1"/>
    </source>
</evidence>
<name>A0A0F4ZLP4_9PEZI</name>
<dbReference type="PROSITE" id="PS00105">
    <property type="entry name" value="AA_TRANSFER_CLASS_1"/>
    <property type="match status" value="1"/>
</dbReference>
<evidence type="ECO:0000313" key="5">
    <source>
        <dbReference type="Proteomes" id="UP000033483"/>
    </source>
</evidence>
<dbReference type="Pfam" id="PF00155">
    <property type="entry name" value="Aminotran_1_2"/>
    <property type="match status" value="1"/>
</dbReference>
<dbReference type="AlphaFoldDB" id="A0A0F4ZLP4"/>
<dbReference type="EMBL" id="LAEV01000101">
    <property type="protein sequence ID" value="KKA31061.1"/>
    <property type="molecule type" value="Genomic_DNA"/>
</dbReference>
<dbReference type="Gene3D" id="3.40.640.10">
    <property type="entry name" value="Type I PLP-dependent aspartate aminotransferase-like (Major domain)"/>
    <property type="match status" value="1"/>
</dbReference>
<dbReference type="Proteomes" id="UP000033483">
    <property type="component" value="Unassembled WGS sequence"/>
</dbReference>
<proteinExistence type="inferred from homology"/>
<dbReference type="InterPro" id="IPR004838">
    <property type="entry name" value="NHTrfase_class1_PyrdxlP-BS"/>
</dbReference>
<evidence type="ECO:0000256" key="1">
    <source>
        <dbReference type="ARBA" id="ARBA00007441"/>
    </source>
</evidence>
<comment type="similarity">
    <text evidence="1">Belongs to the class-I pyridoxal-phosphate-dependent aminotransferase family.</text>
</comment>
<dbReference type="PANTHER" id="PTHR43795">
    <property type="entry name" value="BIFUNCTIONAL ASPARTATE AMINOTRANSFERASE AND GLUTAMATE/ASPARTATE-PREPHENATE AMINOTRANSFERASE-RELATED"/>
    <property type="match status" value="1"/>
</dbReference>
<dbReference type="GO" id="GO:0030170">
    <property type="term" value="F:pyridoxal phosphate binding"/>
    <property type="evidence" value="ECO:0007669"/>
    <property type="project" value="InterPro"/>
</dbReference>
<protein>
    <recommendedName>
        <fullName evidence="3">Aminotransferase class I/classII large domain-containing protein</fullName>
    </recommendedName>
</protein>
<reference evidence="4 5" key="1">
    <citation type="submission" date="2015-03" db="EMBL/GenBank/DDBJ databases">
        <authorList>
            <person name="Radwan O."/>
            <person name="Al-Naeli F.A."/>
            <person name="Rendon G.A."/>
            <person name="Fields C."/>
        </authorList>
    </citation>
    <scope>NUCLEOTIDE SEQUENCE [LARGE SCALE GENOMIC DNA]</scope>
    <source>
        <strain evidence="4">CR-DP1</strain>
    </source>
</reference>
<dbReference type="InterPro" id="IPR050478">
    <property type="entry name" value="Ethylene_sulfur-biosynth"/>
</dbReference>
<dbReference type="CDD" id="cd00609">
    <property type="entry name" value="AAT_like"/>
    <property type="match status" value="1"/>
</dbReference>
<sequence length="432" mass="47191">MSLSDRALVVSRPSALTKIWEVIANAWHPDSNPSGYVSLGVAENSLMHSELAAKLPAPADIPHSSFTYGDGPSGSQRLKKALAAYLNHRHNPVTRVLPQHIIATNGCSAAIEQLSWALANPGDVWLLGQPFYGTFQPDLTLRPTAVIQPVAFGAVDGQPAVDPLSLEAVTRYEAALEAVHVCGQKVAGLVLCNPHNPLGRCYPRETIEALMELCGRHSIHLIVDELYALSVWKNTVDSDTEPAEFVSTLSIPLENKMDPQLLHVLWGMSKDFGANGIRMGMIIDQYNEPLRTALGTTALYSSVSSLTDAMTAAIFEDEAWVDAYVAENSRRLARHFELLAAWAKDNSVPYVRGANAGFFLWVNLGEVYRQRHAGAKTAADNSDLMEALLAQRVFLASGANFGSEEAGWFRIVFSVDEAALREGLRRIERALF</sequence>
<dbReference type="PANTHER" id="PTHR43795:SF63">
    <property type="entry name" value="PUTATIVE (AFU_ORTHOLOGUE AFUA_4G00630)-RELATED"/>
    <property type="match status" value="1"/>
</dbReference>
<dbReference type="InterPro" id="IPR015421">
    <property type="entry name" value="PyrdxlP-dep_Trfase_major"/>
</dbReference>
<keyword evidence="2" id="KW-0663">Pyridoxal phosphate</keyword>